<evidence type="ECO:0000256" key="1">
    <source>
        <dbReference type="ARBA" id="ARBA00001964"/>
    </source>
</evidence>
<dbReference type="Proteomes" id="UP000567293">
    <property type="component" value="Unassembled WGS sequence"/>
</dbReference>
<dbReference type="SUPFAM" id="SSF52518">
    <property type="entry name" value="Thiamin diphosphate-binding fold (THDP-binding)"/>
    <property type="match status" value="1"/>
</dbReference>
<dbReference type="InterPro" id="IPR029061">
    <property type="entry name" value="THDP-binding"/>
</dbReference>
<proteinExistence type="predicted"/>
<dbReference type="GO" id="GO:0006086">
    <property type="term" value="P:pyruvate decarboxylation to acetyl-CoA"/>
    <property type="evidence" value="ECO:0007669"/>
    <property type="project" value="TreeGrafter"/>
</dbReference>
<name>A0A7V8NWZ7_9BACT</name>
<accession>A0A7V8NWZ7</accession>
<reference evidence="5" key="1">
    <citation type="submission" date="2020-06" db="EMBL/GenBank/DDBJ databases">
        <title>Legume-microbial interactions unlock mineral nutrients during tropical forest succession.</title>
        <authorList>
            <person name="Epihov D.Z."/>
        </authorList>
    </citation>
    <scope>NUCLEOTIDE SEQUENCE [LARGE SCALE GENOMIC DNA]</scope>
    <source>
        <strain evidence="5">Pan2503</strain>
    </source>
</reference>
<dbReference type="InterPro" id="IPR050642">
    <property type="entry name" value="PDH_E1_Alpha_Subunit"/>
</dbReference>
<keyword evidence="3" id="KW-0786">Thiamine pyrophosphate</keyword>
<dbReference type="GO" id="GO:0004739">
    <property type="term" value="F:pyruvate dehydrogenase (acetyl-transferring) activity"/>
    <property type="evidence" value="ECO:0007669"/>
    <property type="project" value="TreeGrafter"/>
</dbReference>
<dbReference type="AlphaFoldDB" id="A0A7V8NWZ7"/>
<comment type="caution">
    <text evidence="5">The sequence shown here is derived from an EMBL/GenBank/DDBJ whole genome shotgun (WGS) entry which is preliminary data.</text>
</comment>
<dbReference type="Gene3D" id="3.40.50.970">
    <property type="match status" value="1"/>
</dbReference>
<organism evidence="5 6">
    <name type="scientific">Candidatus Acidiferrum panamense</name>
    <dbReference type="NCBI Taxonomy" id="2741543"/>
    <lineage>
        <taxon>Bacteria</taxon>
        <taxon>Pseudomonadati</taxon>
        <taxon>Acidobacteriota</taxon>
        <taxon>Terriglobia</taxon>
        <taxon>Candidatus Acidiferrales</taxon>
        <taxon>Candidatus Acidiferrum</taxon>
    </lineage>
</organism>
<dbReference type="InterPro" id="IPR001017">
    <property type="entry name" value="DH_E1"/>
</dbReference>
<dbReference type="PANTHER" id="PTHR11516:SF60">
    <property type="entry name" value="PYRUVATE DEHYDROGENASE E1 COMPONENT SUBUNIT ALPHA"/>
    <property type="match status" value="1"/>
</dbReference>
<keyword evidence="2" id="KW-0560">Oxidoreductase</keyword>
<dbReference type="PANTHER" id="PTHR11516">
    <property type="entry name" value="PYRUVATE DEHYDROGENASE E1 COMPONENT, ALPHA SUBUNIT BACTERIAL AND ORGANELLAR"/>
    <property type="match status" value="1"/>
</dbReference>
<evidence type="ECO:0000256" key="3">
    <source>
        <dbReference type="ARBA" id="ARBA00023052"/>
    </source>
</evidence>
<evidence type="ECO:0000256" key="2">
    <source>
        <dbReference type="ARBA" id="ARBA00023002"/>
    </source>
</evidence>
<keyword evidence="6" id="KW-1185">Reference proteome</keyword>
<evidence type="ECO:0000259" key="4">
    <source>
        <dbReference type="Pfam" id="PF00676"/>
    </source>
</evidence>
<sequence>MAKKKGLTKDRLIWMYTQMVRIREFESRVKRTFVEHPGVIRGHTHLGDGAEATIVGALATRQDNDLAMPSYRCHGYPLVLGTPPRKMMAEIYGRKDGLCGGFGGSMHLADPEHHFPGTSGIIGQAITHATGAALTAQVKDTGQVIYCFFGDGATKQGAFFESLNLAAVWKLPIVYILENNYYQAYTHVSLEDANYIAGDPLSKKAQAFSIPGVTVDGTDPLKVYATVQKAVERARSEKGPSLIEAKFHRLSAHGNAITVPPVPTQFPEHEAVEVYGKKAEFAAAIKNDPIPKFRASLLRKKILTKEDAQRIEEKARAEMEDAVQFALASPLPADTEALKHVYA</sequence>
<dbReference type="EMBL" id="JACDQQ010002805">
    <property type="protein sequence ID" value="MBA0089044.1"/>
    <property type="molecule type" value="Genomic_DNA"/>
</dbReference>
<dbReference type="CDD" id="cd02000">
    <property type="entry name" value="TPP_E1_PDC_ADC_BCADC"/>
    <property type="match status" value="1"/>
</dbReference>
<dbReference type="Pfam" id="PF00676">
    <property type="entry name" value="E1_dh"/>
    <property type="match status" value="1"/>
</dbReference>
<comment type="cofactor">
    <cofactor evidence="1">
        <name>thiamine diphosphate</name>
        <dbReference type="ChEBI" id="CHEBI:58937"/>
    </cofactor>
</comment>
<feature type="domain" description="Dehydrogenase E1 component" evidence="4">
    <location>
        <begin position="18"/>
        <end position="332"/>
    </location>
</feature>
<gene>
    <name evidence="5" type="ORF">HRJ53_28980</name>
</gene>
<protein>
    <submittedName>
        <fullName evidence="5">Thiamine pyrophosphate-dependent dehydrogenase E1 component subunit alpha</fullName>
    </submittedName>
</protein>
<evidence type="ECO:0000313" key="5">
    <source>
        <dbReference type="EMBL" id="MBA0089044.1"/>
    </source>
</evidence>
<evidence type="ECO:0000313" key="6">
    <source>
        <dbReference type="Proteomes" id="UP000567293"/>
    </source>
</evidence>